<dbReference type="GO" id="GO:0005654">
    <property type="term" value="C:nucleoplasm"/>
    <property type="evidence" value="ECO:0007669"/>
    <property type="project" value="TreeGrafter"/>
</dbReference>
<protein>
    <submittedName>
        <fullName evidence="2">Uncharacterized protein</fullName>
    </submittedName>
</protein>
<dbReference type="FunCoup" id="A0A2V0NN94">
    <property type="interactions" value="1337"/>
</dbReference>
<keyword evidence="3" id="KW-1185">Reference proteome</keyword>
<dbReference type="GO" id="GO:0032299">
    <property type="term" value="C:ribonuclease H2 complex"/>
    <property type="evidence" value="ECO:0007669"/>
    <property type="project" value="InterPro"/>
</dbReference>
<proteinExistence type="predicted"/>
<organism evidence="2 3">
    <name type="scientific">Raphidocelis subcapitata</name>
    <dbReference type="NCBI Taxonomy" id="307507"/>
    <lineage>
        <taxon>Eukaryota</taxon>
        <taxon>Viridiplantae</taxon>
        <taxon>Chlorophyta</taxon>
        <taxon>core chlorophytes</taxon>
        <taxon>Chlorophyceae</taxon>
        <taxon>CS clade</taxon>
        <taxon>Sphaeropleales</taxon>
        <taxon>Selenastraceae</taxon>
        <taxon>Raphidocelis</taxon>
    </lineage>
</organism>
<reference evidence="2 3" key="1">
    <citation type="journal article" date="2018" name="Sci. Rep.">
        <title>Raphidocelis subcapitata (=Pseudokirchneriella subcapitata) provides an insight into genome evolution and environmental adaptations in the Sphaeropleales.</title>
        <authorList>
            <person name="Suzuki S."/>
            <person name="Yamaguchi H."/>
            <person name="Nakajima N."/>
            <person name="Kawachi M."/>
        </authorList>
    </citation>
    <scope>NUCLEOTIDE SEQUENCE [LARGE SCALE GENOMIC DNA]</scope>
    <source>
        <strain evidence="2 3">NIES-35</strain>
    </source>
</reference>
<gene>
    <name evidence="2" type="ORF">Rsub_01515</name>
</gene>
<dbReference type="OrthoDB" id="29098at2759"/>
<dbReference type="EMBL" id="BDRX01000007">
    <property type="protein sequence ID" value="GBF89016.1"/>
    <property type="molecule type" value="Genomic_DNA"/>
</dbReference>
<feature type="compositionally biased region" description="Basic and acidic residues" evidence="1">
    <location>
        <begin position="269"/>
        <end position="308"/>
    </location>
</feature>
<dbReference type="PANTHER" id="PTHR13383:SF11">
    <property type="entry name" value="RIBONUCLEASE H2 SUBUNIT B"/>
    <property type="match status" value="1"/>
</dbReference>
<sequence>MSHKVLVGKGLVPPAAGAGGDHDERPQLLQLPSPAAGAAQQFVLLPGGRGLLEVNRVRHEFGAWLVADRLHADGSCYMCTPLDPTYMLLALLDAQQEGQAEAADGSGAGGVGGGGGGGPAGMFQEASSLLCLDAWPGAAALEALAAAALPLICDVKGSGGDCYYRPSEQRVLAWMRAKLQQTLDGLREASPGSVAGLRPEDARAYTLGFMGEYLSPRRLSQLAGSCGLAPAGLAGATPAARPAAAVSGGAAGGGGGGAAGAAGGVDASQPRDKAQKVQPLDPKEAARRKQEEGRAEAKAARLAKEAKGTKSITAFFSARKK</sequence>
<dbReference type="Gene3D" id="2.20.25.530">
    <property type="match status" value="1"/>
</dbReference>
<comment type="caution">
    <text evidence="2">The sequence shown here is derived from an EMBL/GenBank/DDBJ whole genome shotgun (WGS) entry which is preliminary data.</text>
</comment>
<dbReference type="PANTHER" id="PTHR13383">
    <property type="entry name" value="RIBONUCLEASE H2 SUBUNIT B"/>
    <property type="match status" value="1"/>
</dbReference>
<evidence type="ECO:0000313" key="3">
    <source>
        <dbReference type="Proteomes" id="UP000247498"/>
    </source>
</evidence>
<dbReference type="GO" id="GO:0006401">
    <property type="term" value="P:RNA catabolic process"/>
    <property type="evidence" value="ECO:0007669"/>
    <property type="project" value="TreeGrafter"/>
</dbReference>
<accession>A0A2V0NN94</accession>
<feature type="compositionally biased region" description="Gly residues" evidence="1">
    <location>
        <begin position="249"/>
        <end position="263"/>
    </location>
</feature>
<dbReference type="AlphaFoldDB" id="A0A2V0NN94"/>
<dbReference type="InParanoid" id="A0A2V0NN94"/>
<dbReference type="Gene3D" id="1.10.20.120">
    <property type="match status" value="1"/>
</dbReference>
<dbReference type="Proteomes" id="UP000247498">
    <property type="component" value="Unassembled WGS sequence"/>
</dbReference>
<feature type="region of interest" description="Disordered" evidence="1">
    <location>
        <begin position="244"/>
        <end position="308"/>
    </location>
</feature>
<name>A0A2V0NN94_9CHLO</name>
<dbReference type="STRING" id="307507.A0A2V0NN94"/>
<evidence type="ECO:0000256" key="1">
    <source>
        <dbReference type="SAM" id="MobiDB-lite"/>
    </source>
</evidence>
<dbReference type="InterPro" id="IPR040456">
    <property type="entry name" value="RNase_H2_suB"/>
</dbReference>
<evidence type="ECO:0000313" key="2">
    <source>
        <dbReference type="EMBL" id="GBF89016.1"/>
    </source>
</evidence>